<dbReference type="STRING" id="666681.M301_0625"/>
<dbReference type="Proteomes" id="UP000000383">
    <property type="component" value="Chromosome"/>
</dbReference>
<dbReference type="InterPro" id="IPR019587">
    <property type="entry name" value="Polyketide_cyclase/dehydratase"/>
</dbReference>
<sequence precursor="true">MKKILALLALGLSVSLVPFTAAAHGPSPQKVEKTITIKADPAKVWAIVKDFGGIHKWHPGVAGTKVEQKKDENGDMATFRTLTFKDGGNVYEKLRSIDDASMKIKYEIVSGTLPLTDYNATMTVEKGDKPGESKVTWVGRFYRLYKLNPPIPAGQDDETAVKAITGIFDSGLANLQKVAENSK</sequence>
<feature type="signal peptide" evidence="1">
    <location>
        <begin position="1"/>
        <end position="23"/>
    </location>
</feature>
<dbReference type="PANTHER" id="PTHR39332">
    <property type="entry name" value="BLL4707 PROTEIN"/>
    <property type="match status" value="1"/>
</dbReference>
<evidence type="ECO:0000313" key="2">
    <source>
        <dbReference type="EMBL" id="ADI29009.1"/>
    </source>
</evidence>
<name>D7DN70_METV0</name>
<dbReference type="SUPFAM" id="SSF55961">
    <property type="entry name" value="Bet v1-like"/>
    <property type="match status" value="1"/>
</dbReference>
<dbReference type="OrthoDB" id="1364128at2"/>
<dbReference type="EMBL" id="CP002056">
    <property type="protein sequence ID" value="ADI29009.1"/>
    <property type="molecule type" value="Genomic_DNA"/>
</dbReference>
<reference evidence="3" key="1">
    <citation type="submission" date="2010-05" db="EMBL/GenBank/DDBJ databases">
        <title>Complete sequence of Methylotenera sp. 301.</title>
        <authorList>
            <person name="Lucas S."/>
            <person name="Copeland A."/>
            <person name="Lapidus A."/>
            <person name="Cheng J.-F."/>
            <person name="Bruce D."/>
            <person name="Goodwin L."/>
            <person name="Pitluck S."/>
            <person name="Clum A."/>
            <person name="Land M."/>
            <person name="Hauser L."/>
            <person name="Kyrpides N."/>
            <person name="Ivanova N."/>
            <person name="Chistoservova L."/>
            <person name="Kalyuzhnaya M."/>
            <person name="Woyke T."/>
        </authorList>
    </citation>
    <scope>NUCLEOTIDE SEQUENCE [LARGE SCALE GENOMIC DNA]</scope>
    <source>
        <strain evidence="3">301</strain>
    </source>
</reference>
<keyword evidence="3" id="KW-1185">Reference proteome</keyword>
<feature type="chain" id="PRO_5003094867" evidence="1">
    <location>
        <begin position="24"/>
        <end position="183"/>
    </location>
</feature>
<evidence type="ECO:0000313" key="3">
    <source>
        <dbReference type="Proteomes" id="UP000000383"/>
    </source>
</evidence>
<dbReference type="RefSeq" id="WP_013147325.1">
    <property type="nucleotide sequence ID" value="NC_014207.1"/>
</dbReference>
<accession>D7DN70</accession>
<organism evidence="2 3">
    <name type="scientific">Methylotenera versatilis (strain 301)</name>
    <dbReference type="NCBI Taxonomy" id="666681"/>
    <lineage>
        <taxon>Bacteria</taxon>
        <taxon>Pseudomonadati</taxon>
        <taxon>Pseudomonadota</taxon>
        <taxon>Betaproteobacteria</taxon>
        <taxon>Nitrosomonadales</taxon>
        <taxon>Methylophilaceae</taxon>
        <taxon>Methylotenera</taxon>
    </lineage>
</organism>
<proteinExistence type="predicted"/>
<dbReference type="PANTHER" id="PTHR39332:SF7">
    <property type="entry name" value="SRPBCC FAMILY PROTEIN"/>
    <property type="match status" value="1"/>
</dbReference>
<evidence type="ECO:0000256" key="1">
    <source>
        <dbReference type="SAM" id="SignalP"/>
    </source>
</evidence>
<dbReference type="InterPro" id="IPR023393">
    <property type="entry name" value="START-like_dom_sf"/>
</dbReference>
<keyword evidence="1" id="KW-0732">Signal</keyword>
<dbReference type="eggNOG" id="COG3832">
    <property type="taxonomic scope" value="Bacteria"/>
</dbReference>
<reference evidence="2 3" key="2">
    <citation type="journal article" date="2011" name="J. Bacteriol.">
        <title>Genomes of three methylotrophs from a single niche uncover genetic and metabolic divergence of Methylophilaceae.</title>
        <authorList>
            <person name="Lapidus A."/>
            <person name="Clum A."/>
            <person name="Labutti K."/>
            <person name="Kaluzhnaya M.G."/>
            <person name="Lim S."/>
            <person name="Beck D.A."/>
            <person name="Glavina Del Rio T."/>
            <person name="Nolan M."/>
            <person name="Mavromatis K."/>
            <person name="Huntemann M."/>
            <person name="Lucas S."/>
            <person name="Lidstrom M.E."/>
            <person name="Ivanova N."/>
            <person name="Chistoserdova L."/>
        </authorList>
    </citation>
    <scope>NUCLEOTIDE SEQUENCE [LARGE SCALE GENOMIC DNA]</scope>
    <source>
        <strain evidence="2 3">301</strain>
    </source>
</reference>
<dbReference type="Pfam" id="PF10604">
    <property type="entry name" value="Polyketide_cyc2"/>
    <property type="match status" value="1"/>
</dbReference>
<gene>
    <name evidence="2" type="ordered locus">M301_0625</name>
</gene>
<dbReference type="AlphaFoldDB" id="D7DN70"/>
<dbReference type="KEGG" id="meh:M301_0625"/>
<protein>
    <submittedName>
        <fullName evidence="2">Polyketide cyclase/dehydrase</fullName>
    </submittedName>
</protein>
<dbReference type="CDD" id="cd07821">
    <property type="entry name" value="PYR_PYL_RCAR_like"/>
    <property type="match status" value="1"/>
</dbReference>
<dbReference type="Gene3D" id="3.30.530.20">
    <property type="match status" value="1"/>
</dbReference>
<dbReference type="HOGENOM" id="CLU_106645_0_0_4"/>